<protein>
    <submittedName>
        <fullName evidence="1">Uncharacterized protein</fullName>
    </submittedName>
</protein>
<sequence>MLEAPQTGFDHFPRYLVERPMLYPELLMVEWYAFLNDMQSEDIVWRCPWLNLQEMTVNSGEFKRVVIAGLTSFTFYIPRWILRRLGISQGNKRFGREHFKLPDFNARNLHVYRYS</sequence>
<dbReference type="Proteomes" id="UP001062846">
    <property type="component" value="Chromosome 5"/>
</dbReference>
<evidence type="ECO:0000313" key="1">
    <source>
        <dbReference type="EMBL" id="KAI8555268.1"/>
    </source>
</evidence>
<comment type="caution">
    <text evidence="1">The sequence shown here is derived from an EMBL/GenBank/DDBJ whole genome shotgun (WGS) entry which is preliminary data.</text>
</comment>
<gene>
    <name evidence="1" type="ORF">RHMOL_Rhmol05G0161800</name>
</gene>
<evidence type="ECO:0000313" key="2">
    <source>
        <dbReference type="Proteomes" id="UP001062846"/>
    </source>
</evidence>
<name>A0ACC0NRN6_RHOML</name>
<accession>A0ACC0NRN6</accession>
<keyword evidence="2" id="KW-1185">Reference proteome</keyword>
<dbReference type="EMBL" id="CM046392">
    <property type="protein sequence ID" value="KAI8555268.1"/>
    <property type="molecule type" value="Genomic_DNA"/>
</dbReference>
<organism evidence="1 2">
    <name type="scientific">Rhododendron molle</name>
    <name type="common">Chinese azalea</name>
    <name type="synonym">Azalea mollis</name>
    <dbReference type="NCBI Taxonomy" id="49168"/>
    <lineage>
        <taxon>Eukaryota</taxon>
        <taxon>Viridiplantae</taxon>
        <taxon>Streptophyta</taxon>
        <taxon>Embryophyta</taxon>
        <taxon>Tracheophyta</taxon>
        <taxon>Spermatophyta</taxon>
        <taxon>Magnoliopsida</taxon>
        <taxon>eudicotyledons</taxon>
        <taxon>Gunneridae</taxon>
        <taxon>Pentapetalae</taxon>
        <taxon>asterids</taxon>
        <taxon>Ericales</taxon>
        <taxon>Ericaceae</taxon>
        <taxon>Ericoideae</taxon>
        <taxon>Rhodoreae</taxon>
        <taxon>Rhododendron</taxon>
    </lineage>
</organism>
<proteinExistence type="predicted"/>
<reference evidence="1" key="1">
    <citation type="submission" date="2022-02" db="EMBL/GenBank/DDBJ databases">
        <title>Plant Genome Project.</title>
        <authorList>
            <person name="Zhang R.-G."/>
        </authorList>
    </citation>
    <scope>NUCLEOTIDE SEQUENCE</scope>
    <source>
        <strain evidence="1">AT1</strain>
    </source>
</reference>